<gene>
    <name evidence="1" type="ordered locus">VIBHAR_00218</name>
</gene>
<name>A7N074_VIBC1</name>
<evidence type="ECO:0000313" key="1">
    <source>
        <dbReference type="EMBL" id="ABU69258.1"/>
    </source>
</evidence>
<protein>
    <submittedName>
        <fullName evidence="1">Uncharacterized protein</fullName>
    </submittedName>
</protein>
<reference evidence="1 2" key="1">
    <citation type="submission" date="2007-08" db="EMBL/GenBank/DDBJ databases">
        <authorList>
            <consortium name="The Vibrio harveyi Genome Sequencing Project"/>
            <person name="Bassler B."/>
            <person name="Clifton S.W."/>
            <person name="Fulton L."/>
            <person name="Delehaunty K."/>
            <person name="Fronick C."/>
            <person name="Harrison M."/>
            <person name="Markivic C."/>
            <person name="Fulton R."/>
            <person name="Tin-Wollam A.-M."/>
            <person name="Shah N."/>
            <person name="Pepin K."/>
            <person name="Nash W."/>
            <person name="Thiruvilangam P."/>
            <person name="Bhonagiri V."/>
            <person name="Waters C."/>
            <person name="Tu K.C."/>
            <person name="Irgon J."/>
            <person name="Wilson R.K."/>
        </authorList>
    </citation>
    <scope>NUCLEOTIDE SEQUENCE [LARGE SCALE GENOMIC DNA]</scope>
    <source>
        <strain evidence="2">ATCC BAA-1116 / BB120</strain>
    </source>
</reference>
<accession>A7N074</accession>
<dbReference type="KEGG" id="vha:VIBHAR_00218"/>
<dbReference type="EMBL" id="CP000789">
    <property type="protein sequence ID" value="ABU69258.1"/>
    <property type="molecule type" value="Genomic_DNA"/>
</dbReference>
<sequence length="32" mass="3687">MIDQILPELYSLAFQIKNLNFRKKIPALKAGI</sequence>
<dbReference type="PATRIC" id="fig|338187.36.peg.198"/>
<dbReference type="AlphaFoldDB" id="A7N074"/>
<dbReference type="Proteomes" id="UP000008152">
    <property type="component" value="Chromosome I"/>
</dbReference>
<evidence type="ECO:0000313" key="2">
    <source>
        <dbReference type="Proteomes" id="UP000008152"/>
    </source>
</evidence>
<proteinExistence type="predicted"/>
<organism evidence="1 2">
    <name type="scientific">Vibrio campbellii (strain ATCC BAA-1116)</name>
    <dbReference type="NCBI Taxonomy" id="2902295"/>
    <lineage>
        <taxon>Bacteria</taxon>
        <taxon>Pseudomonadati</taxon>
        <taxon>Pseudomonadota</taxon>
        <taxon>Gammaproteobacteria</taxon>
        <taxon>Vibrionales</taxon>
        <taxon>Vibrionaceae</taxon>
        <taxon>Vibrio</taxon>
    </lineage>
</organism>